<name>A0AAV3U3B1_9ALTE</name>
<feature type="compositionally biased region" description="Polar residues" evidence="1">
    <location>
        <begin position="433"/>
        <end position="450"/>
    </location>
</feature>
<dbReference type="PANTHER" id="PTHR48228">
    <property type="entry name" value="SUCCINYL-COA--D-CITRAMALATE COA-TRANSFERASE"/>
    <property type="match status" value="1"/>
</dbReference>
<dbReference type="InterPro" id="IPR003673">
    <property type="entry name" value="CoA-Trfase_fam_III"/>
</dbReference>
<dbReference type="GO" id="GO:0016740">
    <property type="term" value="F:transferase activity"/>
    <property type="evidence" value="ECO:0007669"/>
    <property type="project" value="UniProtKB-KW"/>
</dbReference>
<keyword evidence="2" id="KW-0808">Transferase</keyword>
<comment type="caution">
    <text evidence="2">The sequence shown here is derived from an EMBL/GenBank/DDBJ whole genome shotgun (WGS) entry which is preliminary data.</text>
</comment>
<evidence type="ECO:0000313" key="3">
    <source>
        <dbReference type="Proteomes" id="UP001409585"/>
    </source>
</evidence>
<dbReference type="RefSeq" id="WP_345422804.1">
    <property type="nucleotide sequence ID" value="NZ_AP031496.1"/>
</dbReference>
<proteinExistence type="predicted"/>
<dbReference type="Pfam" id="PF02515">
    <property type="entry name" value="CoA_transf_3"/>
    <property type="match status" value="1"/>
</dbReference>
<reference evidence="3" key="1">
    <citation type="journal article" date="2019" name="Int. J. Syst. Evol. Microbiol.">
        <title>The Global Catalogue of Microorganisms (GCM) 10K type strain sequencing project: providing services to taxonomists for standard genome sequencing and annotation.</title>
        <authorList>
            <consortium name="The Broad Institute Genomics Platform"/>
            <consortium name="The Broad Institute Genome Sequencing Center for Infectious Disease"/>
            <person name="Wu L."/>
            <person name="Ma J."/>
        </authorList>
    </citation>
    <scope>NUCLEOTIDE SEQUENCE [LARGE SCALE GENOMIC DNA]</scope>
    <source>
        <strain evidence="3">JCM 19134</strain>
    </source>
</reference>
<dbReference type="Gene3D" id="3.40.50.10540">
    <property type="entry name" value="Crotonobetainyl-coa:carnitine coa-transferase, domain 1"/>
    <property type="match status" value="1"/>
</dbReference>
<evidence type="ECO:0000313" key="2">
    <source>
        <dbReference type="EMBL" id="GAA4945691.1"/>
    </source>
</evidence>
<protein>
    <submittedName>
        <fullName evidence="2">CoA transferase</fullName>
    </submittedName>
</protein>
<dbReference type="Proteomes" id="UP001409585">
    <property type="component" value="Unassembled WGS sequence"/>
</dbReference>
<gene>
    <name evidence="2" type="ORF">GCM10025791_26120</name>
</gene>
<dbReference type="InterPro" id="IPR050509">
    <property type="entry name" value="CoA-transferase_III"/>
</dbReference>
<dbReference type="SUPFAM" id="SSF89796">
    <property type="entry name" value="CoA-transferase family III (CaiB/BaiF)"/>
    <property type="match status" value="1"/>
</dbReference>
<keyword evidence="3" id="KW-1185">Reference proteome</keyword>
<dbReference type="InterPro" id="IPR023606">
    <property type="entry name" value="CoA-Trfase_III_dom_1_sf"/>
</dbReference>
<accession>A0AAV3U3B1</accession>
<dbReference type="AlphaFoldDB" id="A0AAV3U3B1"/>
<organism evidence="2 3">
    <name type="scientific">Halioxenophilus aromaticivorans</name>
    <dbReference type="NCBI Taxonomy" id="1306992"/>
    <lineage>
        <taxon>Bacteria</taxon>
        <taxon>Pseudomonadati</taxon>
        <taxon>Pseudomonadota</taxon>
        <taxon>Gammaproteobacteria</taxon>
        <taxon>Alteromonadales</taxon>
        <taxon>Alteromonadaceae</taxon>
        <taxon>Halioxenophilus</taxon>
    </lineage>
</organism>
<dbReference type="EMBL" id="BAABLX010000024">
    <property type="protein sequence ID" value="GAA4945691.1"/>
    <property type="molecule type" value="Genomic_DNA"/>
</dbReference>
<evidence type="ECO:0000256" key="1">
    <source>
        <dbReference type="SAM" id="MobiDB-lite"/>
    </source>
</evidence>
<dbReference type="PANTHER" id="PTHR48228:SF5">
    <property type="entry name" value="ALPHA-METHYLACYL-COA RACEMASE"/>
    <property type="match status" value="1"/>
</dbReference>
<feature type="region of interest" description="Disordered" evidence="1">
    <location>
        <begin position="398"/>
        <end position="450"/>
    </location>
</feature>
<sequence>MPLTPSQYAQALLASLNLPNLPVIKDERSATQLWAQSGGQWLTGYASSPGLRCRAPVASAVQGAWLALQAISDSALGHNSAAHQLIGERAAIAGLGRQGGVSAGGACRFYRAQDGILALNLARPDDLDLLPAWLEQELPTVTDLKPFIATKSCDGLLQRAQLLGLAAARWSPPEQAKVPVNWYSVQHLAVSQVPPRAPRVVDLSSLWAGPLCGALLADCGARVVKVESSQRPDGARFGPSQFYDLLHHNKQSVAVDFKTEVGRHQLRQLLDWADIVIEASRPRALQQLGMDAEALVRSRSEMANQPGKVWLSITGYGRQGPQAEWIAYGDDAGVAAGLAWACTGEQGPPVFCADAVADPLTGIHGALAAWAFWQAGGGVVLDTSLFGVSRYCASFSAAKADDQPQEPTEQNRFTVAEPQARQAKSKAAALGEHTQTVMAEVTSAQASDKG</sequence>